<proteinExistence type="predicted"/>
<keyword evidence="2" id="KW-0812">Transmembrane</keyword>
<feature type="transmembrane region" description="Helical" evidence="2">
    <location>
        <begin position="150"/>
        <end position="170"/>
    </location>
</feature>
<evidence type="ECO:0000256" key="2">
    <source>
        <dbReference type="SAM" id="Phobius"/>
    </source>
</evidence>
<sequence>MQITPIHDRTPCTPSTSGRVPPLKYRSRRCTTNVSETLTRAHLGSPPHRGQRLDISLNAATEGSEVYQGAFGEWSVEESDVKEVLGYRAGLSVAALALLLDTAIYTLSLEGTGLQFLRNLENPIALMGAAGFGVSLYLIHIYVTPIKRFLQLLWATGVAGGAFLMATQAQPITEYVASHQEAIWAVGPMFAAFTGVAFKEGVCYGKPECAVLFFLTPALLIGHLSGIVPEGPEKALLAAFVATTLLFAGRKYTQAIKDDIGDKSVFVFQAMSEEEQERLLAERRQRQTQDY</sequence>
<dbReference type="Proteomes" id="UP001497392">
    <property type="component" value="Unassembled WGS sequence"/>
</dbReference>
<dbReference type="PANTHER" id="PTHR36716">
    <property type="entry name" value="F3H9.20 PROTEIN"/>
    <property type="match status" value="1"/>
</dbReference>
<comment type="caution">
    <text evidence="3">The sequence shown here is derived from an EMBL/GenBank/DDBJ whole genome shotgun (WGS) entry which is preliminary data.</text>
</comment>
<keyword evidence="2" id="KW-1133">Transmembrane helix</keyword>
<keyword evidence="4" id="KW-1185">Reference proteome</keyword>
<feature type="transmembrane region" description="Helical" evidence="2">
    <location>
        <begin position="182"/>
        <end position="198"/>
    </location>
</feature>
<gene>
    <name evidence="3" type="primary">g3742</name>
    <name evidence="3" type="ORF">VP750_LOCUS3192</name>
</gene>
<dbReference type="InterPro" id="IPR019275">
    <property type="entry name" value="DUF2301"/>
</dbReference>
<evidence type="ECO:0000256" key="1">
    <source>
        <dbReference type="SAM" id="MobiDB-lite"/>
    </source>
</evidence>
<name>A0ABP1FTN7_9CHLO</name>
<feature type="compositionally biased region" description="Basic and acidic residues" evidence="1">
    <location>
        <begin position="1"/>
        <end position="10"/>
    </location>
</feature>
<feature type="transmembrane region" description="Helical" evidence="2">
    <location>
        <begin position="85"/>
        <end position="104"/>
    </location>
</feature>
<feature type="transmembrane region" description="Helical" evidence="2">
    <location>
        <begin position="124"/>
        <end position="143"/>
    </location>
</feature>
<feature type="transmembrane region" description="Helical" evidence="2">
    <location>
        <begin position="210"/>
        <end position="229"/>
    </location>
</feature>
<reference evidence="3 4" key="1">
    <citation type="submission" date="2024-06" db="EMBL/GenBank/DDBJ databases">
        <authorList>
            <person name="Kraege A."/>
            <person name="Thomma B."/>
        </authorList>
    </citation>
    <scope>NUCLEOTIDE SEQUENCE [LARGE SCALE GENOMIC DNA]</scope>
</reference>
<dbReference type="PANTHER" id="PTHR36716:SF2">
    <property type="entry name" value="F3H9.20 PROTEIN"/>
    <property type="match status" value="1"/>
</dbReference>
<feature type="region of interest" description="Disordered" evidence="1">
    <location>
        <begin position="1"/>
        <end position="23"/>
    </location>
</feature>
<keyword evidence="2" id="KW-0472">Membrane</keyword>
<evidence type="ECO:0000313" key="4">
    <source>
        <dbReference type="Proteomes" id="UP001497392"/>
    </source>
</evidence>
<organism evidence="3 4">
    <name type="scientific">Coccomyxa viridis</name>
    <dbReference type="NCBI Taxonomy" id="1274662"/>
    <lineage>
        <taxon>Eukaryota</taxon>
        <taxon>Viridiplantae</taxon>
        <taxon>Chlorophyta</taxon>
        <taxon>core chlorophytes</taxon>
        <taxon>Trebouxiophyceae</taxon>
        <taxon>Trebouxiophyceae incertae sedis</taxon>
        <taxon>Coccomyxaceae</taxon>
        <taxon>Coccomyxa</taxon>
    </lineage>
</organism>
<accession>A0ABP1FTN7</accession>
<dbReference type="EMBL" id="CAXHTA020000005">
    <property type="protein sequence ID" value="CAL5221533.1"/>
    <property type="molecule type" value="Genomic_DNA"/>
</dbReference>
<dbReference type="Pfam" id="PF10063">
    <property type="entry name" value="DUF2301"/>
    <property type="match status" value="1"/>
</dbReference>
<protein>
    <submittedName>
        <fullName evidence="3">G3742 protein</fullName>
    </submittedName>
</protein>
<evidence type="ECO:0000313" key="3">
    <source>
        <dbReference type="EMBL" id="CAL5221533.1"/>
    </source>
</evidence>